<reference evidence="7" key="1">
    <citation type="submission" date="2023-06" db="EMBL/GenBank/DDBJ databases">
        <title>Genome-scale phylogeny and comparative genomics of the fungal order Sordariales.</title>
        <authorList>
            <consortium name="Lawrence Berkeley National Laboratory"/>
            <person name="Hensen N."/>
            <person name="Bonometti L."/>
            <person name="Westerberg I."/>
            <person name="Brannstrom I.O."/>
            <person name="Guillou S."/>
            <person name="Cros-Aarteil S."/>
            <person name="Calhoun S."/>
            <person name="Haridas S."/>
            <person name="Kuo A."/>
            <person name="Mondo S."/>
            <person name="Pangilinan J."/>
            <person name="Riley R."/>
            <person name="LaButti K."/>
            <person name="Andreopoulos B."/>
            <person name="Lipzen A."/>
            <person name="Chen C."/>
            <person name="Yanf M."/>
            <person name="Daum C."/>
            <person name="Ng V."/>
            <person name="Clum A."/>
            <person name="Steindorff A."/>
            <person name="Ohm R."/>
            <person name="Martin F."/>
            <person name="Silar P."/>
            <person name="Natvig D."/>
            <person name="Lalanne C."/>
            <person name="Gautier V."/>
            <person name="Ament-velasquez S.L."/>
            <person name="Kruys A."/>
            <person name="Hutchinson M.I."/>
            <person name="Powell A.J."/>
            <person name="Barry K."/>
            <person name="Miller A.N."/>
            <person name="Grigoriev I.V."/>
            <person name="Debuchy R."/>
            <person name="Gladieux P."/>
            <person name="Thoren M.H."/>
            <person name="Johannesson H."/>
        </authorList>
    </citation>
    <scope>NUCLEOTIDE SEQUENCE</scope>
    <source>
        <strain evidence="7">SMH3187-1</strain>
    </source>
</reference>
<feature type="compositionally biased region" description="Polar residues" evidence="5">
    <location>
        <begin position="301"/>
        <end position="315"/>
    </location>
</feature>
<feature type="compositionally biased region" description="Polar residues" evidence="5">
    <location>
        <begin position="272"/>
        <end position="283"/>
    </location>
</feature>
<dbReference type="Pfam" id="PF20654">
    <property type="entry name" value="Sec3_C-term"/>
    <property type="match status" value="1"/>
</dbReference>
<evidence type="ECO:0000256" key="2">
    <source>
        <dbReference type="ARBA" id="ARBA00022448"/>
    </source>
</evidence>
<dbReference type="InterPro" id="IPR019160">
    <property type="entry name" value="Sec3_CC"/>
</dbReference>
<comment type="caution">
    <text evidence="7">The sequence shown here is derived from an EMBL/GenBank/DDBJ whole genome shotgun (WGS) entry which is preliminary data.</text>
</comment>
<sequence length="1384" mass="152338">MASNGREMTRAERFEDEKRRIIESCFGKREDDGSQTYITHIKITEYATYPTSPPPPQARNHPQHEKPRVIIVSVRKSGRVRMHKSKENPNGTFSIGKTWYLDDLSAIESFTSPTANPTFQEWAGDVGFVITLGKPYYWQAQTDKEKKFFIASLIKIYGKYTGGRMPSLTGFEQRELDQVLGGAQAPPRRPPGQDRPPPPRPPPVIETAPSSGNASIASGYNGNLTPQAALPTNSFPDRTASRGPLPPNGPAASPSRSVDSTREQFPSLRRLASNNQSQDSVATSLAARSEDAASLRPRSRNGPNGTSTYATSNYASPEPTPGPPPEEIPPERKRPPIDPLRPSPADRDLVPAPLMSPGMRREPPSGPVPVPPRNIDRARKGSINRRNDTPPLGDSNGFSNDLNKFNGPTPVATPPAGTPVSLRSAVSPPPPDTPTESPADPEDNRPGLGPMIKSKKSRGDIAGALWKAASAASAFKARPGGAAEKLRQVVQSKSIDGPDGITGVVPAPPRPVSAQKAPEPVVTPQSTPKPTDRSSTPVIPEVKINGSAATSRPGSIQTPVQGKKLEDTPEVVEESRSVIAGNDAKYLSTLGVDSSILDTRTAEFSKWLDYFRWVPGEQMRSLNFDDMRMDIDRELNKAQAGGWLARFQEEDERVDGIKKGMDHAISECEELDNLLTLYSVELSTLSEDIAYIEAQGQGLQVQAANQKLLKKEVESLLETCAISESDLDALRAAPLDSAAGIEEIETALVTLYKAMIKIDPAMGNGEARKSEDDGGDQTLGLDSDYGKMRIVQEKKEMYLNESSQFMRKLVEFMARRFDQSFQMTKGALDGALSKKVDPRNHEAGRDILWMYSPLVLYARDVDAPNWDRIMQLYQDKGQPVYRSEFREAMESWKKNARKPTGDEAELLFTFQQEKKDEGLATTARKLTVKRSQTLARSLRSPLGDGGSRMSVDKAAAAADGRAIPYEVFAGVLDDLLPLVEMEQNFIVDFFHATTLEQADFPDLVAVSRPRDRRGGELKRHRLMEPDRELARRVTRSMEVLFGFLETGLQQLMEWVLAMDPLQGVGVLAAIERKMADMSQSNQDFLNSTLQKLHGSLSVKFQKFVDEQVRAIEETKVKIKKRKGVIHFVRIFPQFSAAVENMLTPADSTLAVRRMVDREYDRILRSMFDSLKVIARESPGASAAAPSLLSAAAHNAADPEDKEALNFHILLIENMNHFLEDVDNPRALEVLADWRAAAQHDLAEHTDLYLGAVMRRPLGRLLEYLENLEAQVQGGKAPAAVAAQPSNSKATFNKVMGAYDAKEVRKGIETLRKRVEKHFGESADEGPAGAAAAKALVNKVWREAEKYYGDVEMRIGKVTTEVYGGDVLFEWPRGDVKAAFLSAGR</sequence>
<evidence type="ECO:0000313" key="8">
    <source>
        <dbReference type="Proteomes" id="UP001172155"/>
    </source>
</evidence>
<dbReference type="PANTHER" id="PTHR16092:SF14">
    <property type="entry name" value="EXOCYST COMPLEX COMPONENT 1 ISOFORM X1"/>
    <property type="match status" value="1"/>
</dbReference>
<dbReference type="EMBL" id="JAUKUD010000005">
    <property type="protein sequence ID" value="KAK0743401.1"/>
    <property type="molecule type" value="Genomic_DNA"/>
</dbReference>
<evidence type="ECO:0000313" key="7">
    <source>
        <dbReference type="EMBL" id="KAK0743401.1"/>
    </source>
</evidence>
<proteinExistence type="inferred from homology"/>
<feature type="compositionally biased region" description="Polar residues" evidence="5">
    <location>
        <begin position="523"/>
        <end position="537"/>
    </location>
</feature>
<dbReference type="InterPro" id="IPR048628">
    <property type="entry name" value="Sec3_C"/>
</dbReference>
<feature type="compositionally biased region" description="Pro residues" evidence="5">
    <location>
        <begin position="318"/>
        <end position="327"/>
    </location>
</feature>
<dbReference type="CDD" id="cd13315">
    <property type="entry name" value="PH_Sec3"/>
    <property type="match status" value="1"/>
</dbReference>
<feature type="compositionally biased region" description="Polar residues" evidence="5">
    <location>
        <begin position="547"/>
        <end position="560"/>
    </location>
</feature>
<dbReference type="Proteomes" id="UP001172155">
    <property type="component" value="Unassembled WGS sequence"/>
</dbReference>
<gene>
    <name evidence="7" type="ORF">B0T18DRAFT_392185</name>
</gene>
<dbReference type="SMART" id="SM01313">
    <property type="entry name" value="Sec3-PIP2_bind"/>
    <property type="match status" value="1"/>
</dbReference>
<evidence type="ECO:0000256" key="3">
    <source>
        <dbReference type="ARBA" id="ARBA00022483"/>
    </source>
</evidence>
<dbReference type="GO" id="GO:0005546">
    <property type="term" value="F:phosphatidylinositol-4,5-bisphosphate binding"/>
    <property type="evidence" value="ECO:0007669"/>
    <property type="project" value="TreeGrafter"/>
</dbReference>
<feature type="region of interest" description="Disordered" evidence="5">
    <location>
        <begin position="180"/>
        <end position="456"/>
    </location>
</feature>
<keyword evidence="8" id="KW-1185">Reference proteome</keyword>
<organism evidence="7 8">
    <name type="scientific">Schizothecium vesticola</name>
    <dbReference type="NCBI Taxonomy" id="314040"/>
    <lineage>
        <taxon>Eukaryota</taxon>
        <taxon>Fungi</taxon>
        <taxon>Dikarya</taxon>
        <taxon>Ascomycota</taxon>
        <taxon>Pezizomycotina</taxon>
        <taxon>Sordariomycetes</taxon>
        <taxon>Sordariomycetidae</taxon>
        <taxon>Sordariales</taxon>
        <taxon>Schizotheciaceae</taxon>
        <taxon>Schizothecium</taxon>
    </lineage>
</organism>
<feature type="compositionally biased region" description="Polar residues" evidence="5">
    <location>
        <begin position="208"/>
        <end position="236"/>
    </location>
</feature>
<name>A0AA40K2F1_9PEZI</name>
<dbReference type="GO" id="GO:0005886">
    <property type="term" value="C:plasma membrane"/>
    <property type="evidence" value="ECO:0007669"/>
    <property type="project" value="TreeGrafter"/>
</dbReference>
<dbReference type="Pfam" id="PF15277">
    <property type="entry name" value="Sec3-PIP2_bind"/>
    <property type="match status" value="1"/>
</dbReference>
<evidence type="ECO:0000256" key="4">
    <source>
        <dbReference type="ARBA" id="ARBA00023054"/>
    </source>
</evidence>
<dbReference type="Pfam" id="PF09763">
    <property type="entry name" value="Sec3_CC"/>
    <property type="match status" value="1"/>
</dbReference>
<keyword evidence="4" id="KW-0175">Coiled coil</keyword>
<dbReference type="GO" id="GO:0006887">
    <property type="term" value="P:exocytosis"/>
    <property type="evidence" value="ECO:0007669"/>
    <property type="project" value="UniProtKB-KW"/>
</dbReference>
<accession>A0AA40K2F1</accession>
<dbReference type="Gene3D" id="2.30.29.90">
    <property type="match status" value="1"/>
</dbReference>
<keyword evidence="2" id="KW-0813">Transport</keyword>
<feature type="compositionally biased region" description="Pro residues" evidence="5">
    <location>
        <begin position="187"/>
        <end position="204"/>
    </location>
</feature>
<dbReference type="GO" id="GO:0006893">
    <property type="term" value="P:Golgi to plasma membrane transport"/>
    <property type="evidence" value="ECO:0007669"/>
    <property type="project" value="TreeGrafter"/>
</dbReference>
<protein>
    <submittedName>
        <fullName evidence="7">Exocyst complex component Sec3-domain-containing protein</fullName>
    </submittedName>
</protein>
<feature type="region of interest" description="Disordered" evidence="5">
    <location>
        <begin position="469"/>
        <end position="569"/>
    </location>
</feature>
<dbReference type="GO" id="GO:0000145">
    <property type="term" value="C:exocyst"/>
    <property type="evidence" value="ECO:0007669"/>
    <property type="project" value="InterPro"/>
</dbReference>
<dbReference type="PANTHER" id="PTHR16092">
    <property type="entry name" value="SEC3/SYNTAXIN-RELATED"/>
    <property type="match status" value="1"/>
</dbReference>
<evidence type="ECO:0000259" key="6">
    <source>
        <dbReference type="SMART" id="SM01313"/>
    </source>
</evidence>
<evidence type="ECO:0000256" key="5">
    <source>
        <dbReference type="SAM" id="MobiDB-lite"/>
    </source>
</evidence>
<keyword evidence="3" id="KW-0268">Exocytosis</keyword>
<dbReference type="FunFam" id="2.30.29.90:FF:000003">
    <property type="entry name" value="Exocyst complex component Sec3"/>
    <property type="match status" value="1"/>
</dbReference>
<feature type="domain" description="Exocyst complex component Sec3 PIP2-binding N-terminal" evidence="6">
    <location>
        <begin position="63"/>
        <end position="160"/>
    </location>
</feature>
<dbReference type="InterPro" id="IPR028258">
    <property type="entry name" value="Sec3-PIP2_bind"/>
</dbReference>
<evidence type="ECO:0000256" key="1">
    <source>
        <dbReference type="ARBA" id="ARBA00006518"/>
    </source>
</evidence>
<comment type="similarity">
    <text evidence="1">Belongs to the SEC3 family.</text>
</comment>